<name>A0A8H6X4A1_9AGAR</name>
<dbReference type="AlphaFoldDB" id="A0A8H6X4A1"/>
<keyword evidence="2" id="KW-1185">Reference proteome</keyword>
<evidence type="ECO:0000313" key="1">
    <source>
        <dbReference type="EMBL" id="KAF7333892.1"/>
    </source>
</evidence>
<accession>A0A8H6X4A1</accession>
<protein>
    <submittedName>
        <fullName evidence="1">Uncharacterized protein</fullName>
    </submittedName>
</protein>
<gene>
    <name evidence="1" type="ORF">MSAN_02401900</name>
</gene>
<comment type="caution">
    <text evidence="1">The sequence shown here is derived from an EMBL/GenBank/DDBJ whole genome shotgun (WGS) entry which is preliminary data.</text>
</comment>
<dbReference type="Proteomes" id="UP000623467">
    <property type="component" value="Unassembled WGS sequence"/>
</dbReference>
<evidence type="ECO:0000313" key="2">
    <source>
        <dbReference type="Proteomes" id="UP000623467"/>
    </source>
</evidence>
<proteinExistence type="predicted"/>
<dbReference type="EMBL" id="JACAZH010000051">
    <property type="protein sequence ID" value="KAF7333892.1"/>
    <property type="molecule type" value="Genomic_DNA"/>
</dbReference>
<sequence>MYPLPSGPPTWHPSLARSLRCRTANSSATRPRLPSPPVASSASRYCRFLRPSPRHVPLASAVVTLYHLTPPACWLRCSALPCRQACPARAPNLTEPVSSQHSFPSVHIHGADLSSILTERSCFASQLAGTLFLAHYPSSQAQLYCILQWEINDWRTHCLYHSSRTRPARCESACPCHHVTYALPVHRLIPCPCRRCSSRILLASGLTTNAVSHSTTPNILDFPGACSALTASAVRVTHPHPQPHLFRVSRIRVSSQV</sequence>
<reference evidence="1" key="1">
    <citation type="submission" date="2020-05" db="EMBL/GenBank/DDBJ databases">
        <title>Mycena genomes resolve the evolution of fungal bioluminescence.</title>
        <authorList>
            <person name="Tsai I.J."/>
        </authorList>
    </citation>
    <scope>NUCLEOTIDE SEQUENCE</scope>
    <source>
        <strain evidence="1">160909Yilan</strain>
    </source>
</reference>
<organism evidence="1 2">
    <name type="scientific">Mycena sanguinolenta</name>
    <dbReference type="NCBI Taxonomy" id="230812"/>
    <lineage>
        <taxon>Eukaryota</taxon>
        <taxon>Fungi</taxon>
        <taxon>Dikarya</taxon>
        <taxon>Basidiomycota</taxon>
        <taxon>Agaricomycotina</taxon>
        <taxon>Agaricomycetes</taxon>
        <taxon>Agaricomycetidae</taxon>
        <taxon>Agaricales</taxon>
        <taxon>Marasmiineae</taxon>
        <taxon>Mycenaceae</taxon>
        <taxon>Mycena</taxon>
    </lineage>
</organism>